<dbReference type="AlphaFoldDB" id="A0A6J4VS71"/>
<feature type="compositionally biased region" description="Basic and acidic residues" evidence="1">
    <location>
        <begin position="86"/>
        <end position="103"/>
    </location>
</feature>
<dbReference type="EC" id="2.4.2.10" evidence="2"/>
<keyword evidence="2" id="KW-0328">Glycosyltransferase</keyword>
<sequence length="178" mass="19460">GCSQPLYARGRVSRRPLSARLGPSLPQLFAVNHGDAVSRARRGVGGGAGREIRWPKTRLRAGTGDGRRDPGTHRRPRARLPGAVRGEVRQPDAHPGRLQDRRRGTVSSRRGRDHHRRVTAQGHPRRRGRRCDLYGRRLHHRPAGVAARAALALKSRVPHLHPGGVPALQSRCPAGGSV</sequence>
<feature type="compositionally biased region" description="Basic residues" evidence="1">
    <location>
        <begin position="109"/>
        <end position="129"/>
    </location>
</feature>
<keyword evidence="2" id="KW-0808">Transferase</keyword>
<feature type="non-terminal residue" evidence="2">
    <location>
        <position position="178"/>
    </location>
</feature>
<reference evidence="2" key="1">
    <citation type="submission" date="2020-02" db="EMBL/GenBank/DDBJ databases">
        <authorList>
            <person name="Meier V. D."/>
        </authorList>
    </citation>
    <scope>NUCLEOTIDE SEQUENCE</scope>
    <source>
        <strain evidence="2">AVDCRST_MAG86</strain>
    </source>
</reference>
<proteinExistence type="predicted"/>
<evidence type="ECO:0000313" key="2">
    <source>
        <dbReference type="EMBL" id="CAA9585313.1"/>
    </source>
</evidence>
<feature type="region of interest" description="Disordered" evidence="1">
    <location>
        <begin position="39"/>
        <end position="129"/>
    </location>
</feature>
<gene>
    <name evidence="2" type="ORF">AVDCRST_MAG86-3408</name>
</gene>
<dbReference type="EMBL" id="CADCWP010000306">
    <property type="protein sequence ID" value="CAA9585313.1"/>
    <property type="molecule type" value="Genomic_DNA"/>
</dbReference>
<organism evidence="2">
    <name type="scientific">uncultured Truepera sp</name>
    <dbReference type="NCBI Taxonomy" id="543023"/>
    <lineage>
        <taxon>Bacteria</taxon>
        <taxon>Thermotogati</taxon>
        <taxon>Deinococcota</taxon>
        <taxon>Deinococci</taxon>
        <taxon>Trueperales</taxon>
        <taxon>Trueperaceae</taxon>
        <taxon>Truepera</taxon>
        <taxon>environmental samples</taxon>
    </lineage>
</organism>
<protein>
    <submittedName>
        <fullName evidence="2">Orotate phosphoribosyltransferase</fullName>
        <ecNumber evidence="2">2.4.2.10</ecNumber>
    </submittedName>
</protein>
<name>A0A6J4VS71_9DEIN</name>
<feature type="non-terminal residue" evidence="2">
    <location>
        <position position="1"/>
    </location>
</feature>
<accession>A0A6J4VS71</accession>
<evidence type="ECO:0000256" key="1">
    <source>
        <dbReference type="SAM" id="MobiDB-lite"/>
    </source>
</evidence>
<dbReference type="GO" id="GO:0004588">
    <property type="term" value="F:orotate phosphoribosyltransferase activity"/>
    <property type="evidence" value="ECO:0007669"/>
    <property type="project" value="UniProtKB-EC"/>
</dbReference>